<evidence type="ECO:0000313" key="1">
    <source>
        <dbReference type="EMBL" id="CAI2371255.1"/>
    </source>
</evidence>
<dbReference type="Proteomes" id="UP001295684">
    <property type="component" value="Unassembled WGS sequence"/>
</dbReference>
<organism evidence="1 2">
    <name type="scientific">Euplotes crassus</name>
    <dbReference type="NCBI Taxonomy" id="5936"/>
    <lineage>
        <taxon>Eukaryota</taxon>
        <taxon>Sar</taxon>
        <taxon>Alveolata</taxon>
        <taxon>Ciliophora</taxon>
        <taxon>Intramacronucleata</taxon>
        <taxon>Spirotrichea</taxon>
        <taxon>Hypotrichia</taxon>
        <taxon>Euplotida</taxon>
        <taxon>Euplotidae</taxon>
        <taxon>Moneuplotes</taxon>
    </lineage>
</organism>
<dbReference type="EMBL" id="CAMPGE010012486">
    <property type="protein sequence ID" value="CAI2371255.1"/>
    <property type="molecule type" value="Genomic_DNA"/>
</dbReference>
<dbReference type="AlphaFoldDB" id="A0AAD1UQG8"/>
<keyword evidence="2" id="KW-1185">Reference proteome</keyword>
<proteinExistence type="predicted"/>
<sequence length="276" mass="32173">MIPRCYVTPRERLNSGYVNILAHDNTKEYRDEKQQKQILNEIVQQPIARNLAETPITADNNIVFINRDSIIRRPREFKTPPPPKYGEEDEYVDNPRESFYDPLFDPHKTKFNFLDTRNGSVSRHYKKYIDSQTLKKRKDKHLRNKNDSISESEINDTIGDLPGFDAQQAKYHKMNRKIKMPPTLNSPPLQRSVSLTSRHGFIHKNYGNNNSTMNNTQKLYRNNSFKVISPNIINGPIMRNAPAMNQEKVAISKLSSRPIRSGAFQRIDSKRLLNKY</sequence>
<name>A0AAD1UQG8_EUPCR</name>
<gene>
    <name evidence="1" type="ORF">ECRASSUSDP1_LOCUS12575</name>
</gene>
<comment type="caution">
    <text evidence="1">The sequence shown here is derived from an EMBL/GenBank/DDBJ whole genome shotgun (WGS) entry which is preliminary data.</text>
</comment>
<accession>A0AAD1UQG8</accession>
<reference evidence="1" key="1">
    <citation type="submission" date="2023-07" db="EMBL/GenBank/DDBJ databases">
        <authorList>
            <consortium name="AG Swart"/>
            <person name="Singh M."/>
            <person name="Singh A."/>
            <person name="Seah K."/>
            <person name="Emmerich C."/>
        </authorList>
    </citation>
    <scope>NUCLEOTIDE SEQUENCE</scope>
    <source>
        <strain evidence="1">DP1</strain>
    </source>
</reference>
<protein>
    <submittedName>
        <fullName evidence="1">Uncharacterized protein</fullName>
    </submittedName>
</protein>
<evidence type="ECO:0000313" key="2">
    <source>
        <dbReference type="Proteomes" id="UP001295684"/>
    </source>
</evidence>